<dbReference type="GO" id="GO:0016747">
    <property type="term" value="F:acyltransferase activity, transferring groups other than amino-acyl groups"/>
    <property type="evidence" value="ECO:0007669"/>
    <property type="project" value="InterPro"/>
</dbReference>
<dbReference type="SUPFAM" id="SSF55729">
    <property type="entry name" value="Acyl-CoA N-acyltransferases (Nat)"/>
    <property type="match status" value="1"/>
</dbReference>
<dbReference type="InterPro" id="IPR000182">
    <property type="entry name" value="GNAT_dom"/>
</dbReference>
<keyword evidence="2" id="KW-0808">Transferase</keyword>
<reference evidence="2 3" key="1">
    <citation type="submission" date="2019-07" db="EMBL/GenBank/DDBJ databases">
        <title>Whole genome shotgun sequence of Microbacterium aerolatum NBRC 103071.</title>
        <authorList>
            <person name="Hosoyama A."/>
            <person name="Uohara A."/>
            <person name="Ohji S."/>
            <person name="Ichikawa N."/>
        </authorList>
    </citation>
    <scope>NUCLEOTIDE SEQUENCE [LARGE SCALE GENOMIC DNA]</scope>
    <source>
        <strain evidence="2 3">NBRC 103071</strain>
    </source>
</reference>
<dbReference type="Gene3D" id="3.40.630.30">
    <property type="match status" value="1"/>
</dbReference>
<proteinExistence type="predicted"/>
<gene>
    <name evidence="2" type="ORF">MAE01_20500</name>
</gene>
<dbReference type="CDD" id="cd04301">
    <property type="entry name" value="NAT_SF"/>
    <property type="match status" value="1"/>
</dbReference>
<name>A0A511AFD9_9MICO</name>
<dbReference type="Pfam" id="PF00583">
    <property type="entry name" value="Acetyltransf_1"/>
    <property type="match status" value="1"/>
</dbReference>
<dbReference type="AlphaFoldDB" id="A0A511AFD9"/>
<sequence length="202" mass="22495">MADVGATGHTVSMSIEVRPATVFDDVATLVGPKKPTSNVCFCLSYRIGSKENISLRGPERGERMRELCHQDPPPGVIAYSDDEPVGWAALQPRRETSFARNRRIPHVDDLDVWSLWCLRVRPGHRKQGIMHELVAGAVAYARERGAPAIESYPVDNRGEKVDLTMMYVGTKALFEKAGFTQASETESVLNGFPRVLMRLDLR</sequence>
<comment type="caution">
    <text evidence="2">The sequence shown here is derived from an EMBL/GenBank/DDBJ whole genome shotgun (WGS) entry which is preliminary data.</text>
</comment>
<dbReference type="PROSITE" id="PS51186">
    <property type="entry name" value="GNAT"/>
    <property type="match status" value="1"/>
</dbReference>
<dbReference type="EMBL" id="BJUW01000008">
    <property type="protein sequence ID" value="GEK86874.1"/>
    <property type="molecule type" value="Genomic_DNA"/>
</dbReference>
<evidence type="ECO:0000313" key="3">
    <source>
        <dbReference type="Proteomes" id="UP000321225"/>
    </source>
</evidence>
<feature type="domain" description="N-acetyltransferase" evidence="1">
    <location>
        <begin position="15"/>
        <end position="202"/>
    </location>
</feature>
<accession>A0A511AFD9</accession>
<evidence type="ECO:0000313" key="2">
    <source>
        <dbReference type="EMBL" id="GEK86874.1"/>
    </source>
</evidence>
<dbReference type="InterPro" id="IPR016181">
    <property type="entry name" value="Acyl_CoA_acyltransferase"/>
</dbReference>
<protein>
    <submittedName>
        <fullName evidence="2">N-acetyltransferase</fullName>
    </submittedName>
</protein>
<evidence type="ECO:0000259" key="1">
    <source>
        <dbReference type="PROSITE" id="PS51186"/>
    </source>
</evidence>
<dbReference type="Proteomes" id="UP000321225">
    <property type="component" value="Unassembled WGS sequence"/>
</dbReference>
<organism evidence="2 3">
    <name type="scientific">Microbacterium aerolatum</name>
    <dbReference type="NCBI Taxonomy" id="153731"/>
    <lineage>
        <taxon>Bacteria</taxon>
        <taxon>Bacillati</taxon>
        <taxon>Actinomycetota</taxon>
        <taxon>Actinomycetes</taxon>
        <taxon>Micrococcales</taxon>
        <taxon>Microbacteriaceae</taxon>
        <taxon>Microbacterium</taxon>
    </lineage>
</organism>
<keyword evidence="3" id="KW-1185">Reference proteome</keyword>